<evidence type="ECO:0000313" key="4">
    <source>
        <dbReference type="EMBL" id="TWV98710.1"/>
    </source>
</evidence>
<sequence length="332" mass="37712">MDLQDIRKRLEDFRTGKLTSAQKEELQHLLDSLTEEEQAALFPMDAYLQKGDHQLPDEEVAAALARLKQTVQPGKVIFLERWRKVSKYAAILVLVMGSAFLLRKQAGLYIKKSGQTPKRYQVMKVADGNHATLMLKDGTRIVINGGSELLYPENFEGTERMVVLKEGEAYFDIAKDAAHPFVVKTQQMRVRVLGTSFSVRDYKEETRASVSVNSGRVALESILKAGPWLELRAGNGSVIDKYKGTITKQDIDVSTTTAWIRGEFNFHDAALQEVLQVLQHKYAVRFEVKDSTLLKRRFTATFRNNSIHNIMQQLKLMGNIDYTITDNLIFIQ</sequence>
<evidence type="ECO:0000259" key="2">
    <source>
        <dbReference type="Pfam" id="PF04773"/>
    </source>
</evidence>
<organism evidence="4 5">
    <name type="scientific">Chitinophaga pinensis</name>
    <dbReference type="NCBI Taxonomy" id="79329"/>
    <lineage>
        <taxon>Bacteria</taxon>
        <taxon>Pseudomonadati</taxon>
        <taxon>Bacteroidota</taxon>
        <taxon>Chitinophagia</taxon>
        <taxon>Chitinophagales</taxon>
        <taxon>Chitinophagaceae</taxon>
        <taxon>Chitinophaga</taxon>
    </lineage>
</organism>
<accession>A0A5C6LN22</accession>
<dbReference type="PIRSF" id="PIRSF018266">
    <property type="entry name" value="FecR"/>
    <property type="match status" value="1"/>
</dbReference>
<dbReference type="Proteomes" id="UP000318815">
    <property type="component" value="Unassembled WGS sequence"/>
</dbReference>
<dbReference type="Gene3D" id="3.55.50.30">
    <property type="match status" value="1"/>
</dbReference>
<reference evidence="4 5" key="1">
    <citation type="submission" date="2019-08" db="EMBL/GenBank/DDBJ databases">
        <title>Whole genome sequencing of chitin degrading bacteria Chitinophaga pinensis YS16.</title>
        <authorList>
            <person name="Singh R.P."/>
            <person name="Manchanda G."/>
            <person name="Maurya I.K."/>
            <person name="Joshi N.K."/>
            <person name="Srivastava A.K."/>
        </authorList>
    </citation>
    <scope>NUCLEOTIDE SEQUENCE [LARGE SCALE GENOMIC DNA]</scope>
    <source>
        <strain evidence="4 5">YS-16</strain>
    </source>
</reference>
<dbReference type="GO" id="GO:0016989">
    <property type="term" value="F:sigma factor antagonist activity"/>
    <property type="evidence" value="ECO:0007669"/>
    <property type="project" value="TreeGrafter"/>
</dbReference>
<keyword evidence="1" id="KW-0812">Transmembrane</keyword>
<dbReference type="AlphaFoldDB" id="A0A5C6LN22"/>
<dbReference type="InterPro" id="IPR012373">
    <property type="entry name" value="Ferrdict_sens_TM"/>
</dbReference>
<dbReference type="Gene3D" id="2.60.120.1440">
    <property type="match status" value="1"/>
</dbReference>
<dbReference type="OrthoDB" id="1097132at2"/>
<name>A0A5C6LN22_9BACT</name>
<keyword evidence="1" id="KW-0472">Membrane</keyword>
<feature type="transmembrane region" description="Helical" evidence="1">
    <location>
        <begin position="85"/>
        <end position="102"/>
    </location>
</feature>
<dbReference type="PANTHER" id="PTHR30273">
    <property type="entry name" value="PERIPLASMIC SIGNAL SENSOR AND SIGMA FACTOR ACTIVATOR FECR-RELATED"/>
    <property type="match status" value="1"/>
</dbReference>
<gene>
    <name evidence="4" type="ORF">FEF09_20740</name>
</gene>
<dbReference type="PANTHER" id="PTHR30273:SF2">
    <property type="entry name" value="PROTEIN FECR"/>
    <property type="match status" value="1"/>
</dbReference>
<proteinExistence type="predicted"/>
<dbReference type="Pfam" id="PF16344">
    <property type="entry name" value="FecR_C"/>
    <property type="match status" value="1"/>
</dbReference>
<dbReference type="EMBL" id="VOHS01000025">
    <property type="protein sequence ID" value="TWV98710.1"/>
    <property type="molecule type" value="Genomic_DNA"/>
</dbReference>
<feature type="domain" description="FecR protein" evidence="2">
    <location>
        <begin position="123"/>
        <end position="217"/>
    </location>
</feature>
<keyword evidence="5" id="KW-1185">Reference proteome</keyword>
<comment type="caution">
    <text evidence="4">The sequence shown here is derived from an EMBL/GenBank/DDBJ whole genome shotgun (WGS) entry which is preliminary data.</text>
</comment>
<dbReference type="InterPro" id="IPR006860">
    <property type="entry name" value="FecR"/>
</dbReference>
<protein>
    <submittedName>
        <fullName evidence="4">DUF4974 domain-containing protein</fullName>
    </submittedName>
</protein>
<dbReference type="Pfam" id="PF04773">
    <property type="entry name" value="FecR"/>
    <property type="match status" value="1"/>
</dbReference>
<keyword evidence="1" id="KW-1133">Transmembrane helix</keyword>
<dbReference type="RefSeq" id="WP_146306876.1">
    <property type="nucleotide sequence ID" value="NZ_VOHS01000025.1"/>
</dbReference>
<evidence type="ECO:0000313" key="5">
    <source>
        <dbReference type="Proteomes" id="UP000318815"/>
    </source>
</evidence>
<evidence type="ECO:0000256" key="1">
    <source>
        <dbReference type="SAM" id="Phobius"/>
    </source>
</evidence>
<dbReference type="InterPro" id="IPR032508">
    <property type="entry name" value="FecR_C"/>
</dbReference>
<evidence type="ECO:0000259" key="3">
    <source>
        <dbReference type="Pfam" id="PF16344"/>
    </source>
</evidence>
<feature type="domain" description="Protein FecR C-terminal" evidence="3">
    <location>
        <begin position="263"/>
        <end position="331"/>
    </location>
</feature>